<protein>
    <submittedName>
        <fullName evidence="2">Uncharacterized protein</fullName>
    </submittedName>
</protein>
<keyword evidence="1" id="KW-0175">Coiled coil</keyword>
<gene>
    <name evidence="2" type="ORF">CA12_36320</name>
</gene>
<name>A0A517PDR4_9PLAN</name>
<dbReference type="EMBL" id="CP036265">
    <property type="protein sequence ID" value="QDT17506.1"/>
    <property type="molecule type" value="Genomic_DNA"/>
</dbReference>
<dbReference type="RefSeq" id="WP_145360369.1">
    <property type="nucleotide sequence ID" value="NZ_CP036265.1"/>
</dbReference>
<evidence type="ECO:0000256" key="1">
    <source>
        <dbReference type="SAM" id="Coils"/>
    </source>
</evidence>
<keyword evidence="3" id="KW-1185">Reference proteome</keyword>
<dbReference type="Proteomes" id="UP000318741">
    <property type="component" value="Chromosome"/>
</dbReference>
<dbReference type="AlphaFoldDB" id="A0A517PDR4"/>
<evidence type="ECO:0000313" key="3">
    <source>
        <dbReference type="Proteomes" id="UP000318741"/>
    </source>
</evidence>
<proteinExistence type="predicted"/>
<feature type="coiled-coil region" evidence="1">
    <location>
        <begin position="241"/>
        <end position="275"/>
    </location>
</feature>
<evidence type="ECO:0000313" key="2">
    <source>
        <dbReference type="EMBL" id="QDT17506.1"/>
    </source>
</evidence>
<accession>A0A517PDR4</accession>
<reference evidence="2 3" key="1">
    <citation type="submission" date="2019-02" db="EMBL/GenBank/DDBJ databases">
        <title>Deep-cultivation of Planctomycetes and their phenomic and genomic characterization uncovers novel biology.</title>
        <authorList>
            <person name="Wiegand S."/>
            <person name="Jogler M."/>
            <person name="Boedeker C."/>
            <person name="Pinto D."/>
            <person name="Vollmers J."/>
            <person name="Rivas-Marin E."/>
            <person name="Kohn T."/>
            <person name="Peeters S.H."/>
            <person name="Heuer A."/>
            <person name="Rast P."/>
            <person name="Oberbeckmann S."/>
            <person name="Bunk B."/>
            <person name="Jeske O."/>
            <person name="Meyerdierks A."/>
            <person name="Storesund J.E."/>
            <person name="Kallscheuer N."/>
            <person name="Luecker S."/>
            <person name="Lage O.M."/>
            <person name="Pohl T."/>
            <person name="Merkel B.J."/>
            <person name="Hornburger P."/>
            <person name="Mueller R.-W."/>
            <person name="Bruemmer F."/>
            <person name="Labrenz M."/>
            <person name="Spormann A.M."/>
            <person name="Op den Camp H."/>
            <person name="Overmann J."/>
            <person name="Amann R."/>
            <person name="Jetten M.S.M."/>
            <person name="Mascher T."/>
            <person name="Medema M.H."/>
            <person name="Devos D.P."/>
            <person name="Kaster A.-K."/>
            <person name="Ovreas L."/>
            <person name="Rohde M."/>
            <person name="Galperin M.Y."/>
            <person name="Jogler C."/>
        </authorList>
    </citation>
    <scope>NUCLEOTIDE SEQUENCE [LARGE SCALE GENOMIC DNA]</scope>
    <source>
        <strain evidence="2 3">CA12</strain>
    </source>
</reference>
<dbReference type="KEGG" id="acaf:CA12_36320"/>
<organism evidence="2 3">
    <name type="scientific">Alienimonas californiensis</name>
    <dbReference type="NCBI Taxonomy" id="2527989"/>
    <lineage>
        <taxon>Bacteria</taxon>
        <taxon>Pseudomonadati</taxon>
        <taxon>Planctomycetota</taxon>
        <taxon>Planctomycetia</taxon>
        <taxon>Planctomycetales</taxon>
        <taxon>Planctomycetaceae</taxon>
        <taxon>Alienimonas</taxon>
    </lineage>
</organism>
<sequence length="295" mass="31373">MKIFRIVCSSLLVIGGLGAFYLAVRALDTQASWTAAAKAAEEAATQAEEGLPALRSRELALRNDLRAANAGFGQVLSSPNPAPDAQGNVTLDIGTQDGLTASADGSGPIVHLFAPTGNGDETVYVGPFFVQQAAERQAQLAPTFAVQPGEPQTWPVGNGDWRVRLDVPASRAARFVELDTGLVERRELLTNRQNNILTRQQQELTDAQDTLAIRERALLGDPNAPEISDAPEIRAGLIATATAEELERAEALLELDRLRRAVKNASDELRAALAENVDLAGRLPTAAPPRTASGD</sequence>